<evidence type="ECO:0000313" key="13">
    <source>
        <dbReference type="Proteomes" id="UP000758155"/>
    </source>
</evidence>
<dbReference type="PANTHER" id="PTHR46300:SF7">
    <property type="entry name" value="P450, PUTATIVE (EUROFUNG)-RELATED"/>
    <property type="match status" value="1"/>
</dbReference>
<dbReference type="InterPro" id="IPR050364">
    <property type="entry name" value="Cytochrome_P450_fung"/>
</dbReference>
<keyword evidence="13" id="KW-1185">Reference proteome</keyword>
<keyword evidence="5" id="KW-0560">Oxidoreductase</keyword>
<keyword evidence="4 8" id="KW-0479">Metal-binding</keyword>
<accession>A0A9P5C296</accession>
<keyword evidence="9" id="KW-0472">Membrane</keyword>
<dbReference type="OrthoDB" id="2789670at2759"/>
<feature type="binding site" description="axial binding residue" evidence="8">
    <location>
        <position position="719"/>
    </location>
    <ligand>
        <name>heme</name>
        <dbReference type="ChEBI" id="CHEBI:30413"/>
    </ligand>
    <ligandPart>
        <name>Fe</name>
        <dbReference type="ChEBI" id="CHEBI:18248"/>
    </ligandPart>
</feature>
<dbReference type="InterPro" id="IPR002401">
    <property type="entry name" value="Cyt_P450_E_grp-I"/>
</dbReference>
<dbReference type="InterPro" id="IPR017972">
    <property type="entry name" value="Cyt_P450_CS"/>
</dbReference>
<comment type="cofactor">
    <cofactor evidence="1 8">
        <name>heme</name>
        <dbReference type="ChEBI" id="CHEBI:30413"/>
    </cofactor>
</comment>
<keyword evidence="9" id="KW-0812">Transmembrane</keyword>
<dbReference type="SUPFAM" id="SSF53927">
    <property type="entry name" value="Cytidine deaminase-like"/>
    <property type="match status" value="1"/>
</dbReference>
<evidence type="ECO:0000256" key="8">
    <source>
        <dbReference type="PIRSR" id="PIRSR602401-1"/>
    </source>
</evidence>
<dbReference type="AlphaFoldDB" id="A0A9P5C296"/>
<dbReference type="GO" id="GO:0005506">
    <property type="term" value="F:iron ion binding"/>
    <property type="evidence" value="ECO:0007669"/>
    <property type="project" value="InterPro"/>
</dbReference>
<dbReference type="CDD" id="cd11065">
    <property type="entry name" value="CYP64-like"/>
    <property type="match status" value="1"/>
</dbReference>
<evidence type="ECO:0000256" key="10">
    <source>
        <dbReference type="SAM" id="SignalP"/>
    </source>
</evidence>
<dbReference type="GO" id="GO:0016705">
    <property type="term" value="F:oxidoreductase activity, acting on paired donors, with incorporation or reduction of molecular oxygen"/>
    <property type="evidence" value="ECO:0007669"/>
    <property type="project" value="InterPro"/>
</dbReference>
<keyword evidence="3 8" id="KW-0349">Heme</keyword>
<evidence type="ECO:0000256" key="2">
    <source>
        <dbReference type="ARBA" id="ARBA00010617"/>
    </source>
</evidence>
<comment type="caution">
    <text evidence="12">The sequence shown here is derived from an EMBL/GenBank/DDBJ whole genome shotgun (WGS) entry which is preliminary data.</text>
</comment>
<dbReference type="PROSITE" id="PS51747">
    <property type="entry name" value="CYT_DCMP_DEAMINASES_2"/>
    <property type="match status" value="1"/>
</dbReference>
<evidence type="ECO:0000256" key="3">
    <source>
        <dbReference type="ARBA" id="ARBA00022617"/>
    </source>
</evidence>
<organism evidence="12 13">
    <name type="scientific">Didymella heteroderae</name>
    <dbReference type="NCBI Taxonomy" id="1769908"/>
    <lineage>
        <taxon>Eukaryota</taxon>
        <taxon>Fungi</taxon>
        <taxon>Dikarya</taxon>
        <taxon>Ascomycota</taxon>
        <taxon>Pezizomycotina</taxon>
        <taxon>Dothideomycetes</taxon>
        <taxon>Pleosporomycetidae</taxon>
        <taxon>Pleosporales</taxon>
        <taxon>Pleosporineae</taxon>
        <taxon>Didymellaceae</taxon>
        <taxon>Didymella</taxon>
    </lineage>
</organism>
<proteinExistence type="inferred from homology"/>
<reference evidence="12" key="1">
    <citation type="submission" date="2019-04" db="EMBL/GenBank/DDBJ databases">
        <title>Sequencing of skin fungus with MAO and IRED activity.</title>
        <authorList>
            <person name="Marsaioli A.J."/>
            <person name="Bonatto J.M.C."/>
            <person name="Reis Junior O."/>
        </authorList>
    </citation>
    <scope>NUCLEOTIDE SEQUENCE</scope>
    <source>
        <strain evidence="12">28M1</strain>
    </source>
</reference>
<feature type="signal peptide" evidence="10">
    <location>
        <begin position="1"/>
        <end position="18"/>
    </location>
</feature>
<gene>
    <name evidence="12" type="ORF">E8E12_007626</name>
</gene>
<dbReference type="Pfam" id="PF00383">
    <property type="entry name" value="dCMP_cyt_deam_1"/>
    <property type="match status" value="1"/>
</dbReference>
<feature type="transmembrane region" description="Helical" evidence="9">
    <location>
        <begin position="272"/>
        <end position="294"/>
    </location>
</feature>
<dbReference type="Pfam" id="PF00067">
    <property type="entry name" value="p450"/>
    <property type="match status" value="1"/>
</dbReference>
<evidence type="ECO:0000256" key="9">
    <source>
        <dbReference type="SAM" id="Phobius"/>
    </source>
</evidence>
<comment type="similarity">
    <text evidence="2">Belongs to the cytochrome P450 family.</text>
</comment>
<keyword evidence="9" id="KW-1133">Transmembrane helix</keyword>
<evidence type="ECO:0000256" key="7">
    <source>
        <dbReference type="ARBA" id="ARBA00023033"/>
    </source>
</evidence>
<feature type="domain" description="CMP/dCMP-type deaminase" evidence="11">
    <location>
        <begin position="40"/>
        <end position="163"/>
    </location>
</feature>
<dbReference type="GO" id="GO:0020037">
    <property type="term" value="F:heme binding"/>
    <property type="evidence" value="ECO:0007669"/>
    <property type="project" value="InterPro"/>
</dbReference>
<keyword evidence="7" id="KW-0503">Monooxygenase</keyword>
<keyword evidence="6 8" id="KW-0408">Iron</keyword>
<dbReference type="PANTHER" id="PTHR46300">
    <property type="entry name" value="P450, PUTATIVE (EUROFUNG)-RELATED-RELATED"/>
    <property type="match status" value="1"/>
</dbReference>
<evidence type="ECO:0000256" key="5">
    <source>
        <dbReference type="ARBA" id="ARBA00023002"/>
    </source>
</evidence>
<dbReference type="InterPro" id="IPR002125">
    <property type="entry name" value="CMP_dCMP_dom"/>
</dbReference>
<evidence type="ECO:0000256" key="4">
    <source>
        <dbReference type="ARBA" id="ARBA00022723"/>
    </source>
</evidence>
<dbReference type="SUPFAM" id="SSF48264">
    <property type="entry name" value="Cytochrome P450"/>
    <property type="match status" value="1"/>
</dbReference>
<feature type="chain" id="PRO_5040210124" description="CMP/dCMP-type deaminase domain-containing protein" evidence="10">
    <location>
        <begin position="19"/>
        <end position="810"/>
    </location>
</feature>
<evidence type="ECO:0000259" key="11">
    <source>
        <dbReference type="PROSITE" id="PS51747"/>
    </source>
</evidence>
<dbReference type="GO" id="GO:0004497">
    <property type="term" value="F:monooxygenase activity"/>
    <property type="evidence" value="ECO:0007669"/>
    <property type="project" value="UniProtKB-KW"/>
</dbReference>
<dbReference type="Gene3D" id="1.10.630.10">
    <property type="entry name" value="Cytochrome P450"/>
    <property type="match status" value="1"/>
</dbReference>
<sequence length="810" mass="90164">MSFYKLVCLASLAATTAAHFIVPNDDQNMSGIVVNGIPSSVREKYMRLANEALFEQSGPCPFAAYGTIIVNHTSDEVVCRGANFRTGDPTIHGEISAINACTAVFAARNMTASEIFAAWADLSIYTNAESCPMCASAIRWAGFKEYIYGTTIQHNYNAGWGVITMSSYDVFQQTRQLPGYQTIMLGQILTNETDPLFSWQYNENARGEFFGDDLAYMIWLHVWRSAELRHPIAPSVLTDGTLRLTYNVLVIPKYKKEAITSIRIDSIGLNSFYLKMQSLFVVLWFLIAVALYVFNKLVLQRGKTKLPLPPGPKGLPLVGNVSDLPPPGKEEYLHWLELKNAYGPISSLTVFGQTIVIIHDRNMAVELMDKRSVIHSGRPVMPFGNSCGWEDAMGAQQNNASFRGQRKHVFQQVGTKSSVAKYWPLQEVVVGRFLSRANKDNGKNLLKHVQTEAAELILKVTYGYTTEAHGADPLVELVDQVMEEFSQAYVSGKWAVDLIPALMHLPEWFPGTGWKQTAKAWNKNMTKCTNIPFEYAKSHKGRSDDVSFVSKALAQGDVEKGGLSPLDLDWIKLAAVSLYTGGADTTVNTMYSFFLAMAMHPNVQTKAHAELDALLGSNPTRLPTFGDRPQLPYISLIVEEAQRWHPVAPMGLPHRADKEDTIAGFHIPKDAVLMPALWWYTRDPVVYHDAETFKPERFEEPYNEPYASNVTFGFGRRRCPGYLFADASLFLIMAQSLAVFDIKPGVDDAGMEVKLEHGFSAGVIARPTPFDVRLLPRSATHENLIESTVEKHGSEQSGAEVIRKMMEAQA</sequence>
<name>A0A9P5C296_9PLEO</name>
<dbReference type="InterPro" id="IPR001128">
    <property type="entry name" value="Cyt_P450"/>
</dbReference>
<dbReference type="Proteomes" id="UP000758155">
    <property type="component" value="Unassembled WGS sequence"/>
</dbReference>
<keyword evidence="10" id="KW-0732">Signal</keyword>
<dbReference type="PRINTS" id="PR00463">
    <property type="entry name" value="EP450I"/>
</dbReference>
<evidence type="ECO:0000256" key="1">
    <source>
        <dbReference type="ARBA" id="ARBA00001971"/>
    </source>
</evidence>
<dbReference type="InterPro" id="IPR036396">
    <property type="entry name" value="Cyt_P450_sf"/>
</dbReference>
<dbReference type="PROSITE" id="PS00086">
    <property type="entry name" value="CYTOCHROME_P450"/>
    <property type="match status" value="1"/>
</dbReference>
<dbReference type="GO" id="GO:0006139">
    <property type="term" value="P:nucleobase-containing compound metabolic process"/>
    <property type="evidence" value="ECO:0007669"/>
    <property type="project" value="UniProtKB-ARBA"/>
</dbReference>
<evidence type="ECO:0000256" key="6">
    <source>
        <dbReference type="ARBA" id="ARBA00023004"/>
    </source>
</evidence>
<dbReference type="EMBL" id="SWKV01000023">
    <property type="protein sequence ID" value="KAF3040934.1"/>
    <property type="molecule type" value="Genomic_DNA"/>
</dbReference>
<dbReference type="CDD" id="cd01285">
    <property type="entry name" value="nucleoside_deaminase"/>
    <property type="match status" value="1"/>
</dbReference>
<dbReference type="InterPro" id="IPR016193">
    <property type="entry name" value="Cytidine_deaminase-like"/>
</dbReference>
<evidence type="ECO:0000313" key="12">
    <source>
        <dbReference type="EMBL" id="KAF3040934.1"/>
    </source>
</evidence>
<protein>
    <recommendedName>
        <fullName evidence="11">CMP/dCMP-type deaminase domain-containing protein</fullName>
    </recommendedName>
</protein>
<dbReference type="Gene3D" id="3.40.140.10">
    <property type="entry name" value="Cytidine Deaminase, domain 2"/>
    <property type="match status" value="1"/>
</dbReference>